<dbReference type="Pfam" id="PF22600">
    <property type="entry name" value="MTPAP-like_central"/>
    <property type="match status" value="1"/>
</dbReference>
<feature type="compositionally biased region" description="Gly residues" evidence="1">
    <location>
        <begin position="10"/>
        <end position="20"/>
    </location>
</feature>
<proteinExistence type="predicted"/>
<dbReference type="EMBL" id="KV417719">
    <property type="protein sequence ID" value="KZP08524.1"/>
    <property type="molecule type" value="Genomic_DNA"/>
</dbReference>
<dbReference type="PANTHER" id="PTHR12271:SF40">
    <property type="entry name" value="POLY(A) RNA POLYMERASE GLD2"/>
    <property type="match status" value="1"/>
</dbReference>
<dbReference type="Gene3D" id="3.30.460.10">
    <property type="entry name" value="Beta Polymerase, domain 2"/>
    <property type="match status" value="1"/>
</dbReference>
<sequence length="685" mass="73991">MLEAEERGDGGGGSGSGGWRSGAEVGSGAASGEFGGGEGFHARRPFSTSAVAATTAVGMQAPRPVFRVTQVHLGLGLGRRGVNSSAVAPAPGASTPAPQPDASSPDFPSHSVVWDAQTELRATNTNSESPRPARLSFAEMQAGNLSYAEVRARAKQESAAAASLSLKQARAEHSVAAAAAFAEKEAAAAALAKKQAEQWAVQAALRSTEAKAAHYAAIEARRTTLARVQRAVSIKYSKWVEGEEKRMHYKVEPFGSTAYGVCSPSSDLDLVIIDPSMPDGCAPGAKPHNQRIYNVHNLAGVLRKAGFVDVVPIKATVAIVKFRDPATNISCDININERLGLRNTRLLALYMRTSPLLRPLAAFVKRWARPRGLNSPAGAPGNGGVTFSSYALVLMTLAFLQSRGLAPNLQENIDADKRSFFWVKEKRRGAAEAVRCETSFQTFETVKGWAPPPELALEFREAVGQWFRYWAEEHDYRRTAVNIRQGGFVSKIAEDDDSGVGRKQFSEEDSTLLEGTVPGPGQHAVDNHSPSSTQADIPGWLDVPVCVMDPFIRTKIVTRGVDASWQMAFQLECLAGAESIEAGSSLYDLLNPVEQEYTPTPPRLSPHLIKKKKKVAKIADYINVLVEAAPKEQNLPIYRANAKRPSIDVVLEDTQARCVPREVVEDEPEGFGLRKNCSREEEVIN</sequence>
<dbReference type="GO" id="GO:0031123">
    <property type="term" value="P:RNA 3'-end processing"/>
    <property type="evidence" value="ECO:0007669"/>
    <property type="project" value="TreeGrafter"/>
</dbReference>
<feature type="region of interest" description="Disordered" evidence="1">
    <location>
        <begin position="1"/>
        <end position="41"/>
    </location>
</feature>
<dbReference type="SUPFAM" id="SSF81301">
    <property type="entry name" value="Nucleotidyltransferase"/>
    <property type="match status" value="1"/>
</dbReference>
<organism evidence="3 4">
    <name type="scientific">Athelia psychrophila</name>
    <dbReference type="NCBI Taxonomy" id="1759441"/>
    <lineage>
        <taxon>Eukaryota</taxon>
        <taxon>Fungi</taxon>
        <taxon>Dikarya</taxon>
        <taxon>Basidiomycota</taxon>
        <taxon>Agaricomycotina</taxon>
        <taxon>Agaricomycetes</taxon>
        <taxon>Agaricomycetidae</taxon>
        <taxon>Atheliales</taxon>
        <taxon>Atheliaceae</taxon>
        <taxon>Athelia</taxon>
    </lineage>
</organism>
<protein>
    <recommendedName>
        <fullName evidence="2">Poly(A) RNA polymerase mitochondrial-like central palm domain-containing protein</fullName>
    </recommendedName>
</protein>
<evidence type="ECO:0000313" key="3">
    <source>
        <dbReference type="EMBL" id="KZP08524.1"/>
    </source>
</evidence>
<feature type="region of interest" description="Disordered" evidence="1">
    <location>
        <begin position="86"/>
        <end position="110"/>
    </location>
</feature>
<feature type="compositionally biased region" description="Low complexity" evidence="1">
    <location>
        <begin position="21"/>
        <end position="32"/>
    </location>
</feature>
<dbReference type="Gene3D" id="1.10.1410.10">
    <property type="match status" value="1"/>
</dbReference>
<accession>A0A165XGJ0</accession>
<evidence type="ECO:0000313" key="4">
    <source>
        <dbReference type="Proteomes" id="UP000076532"/>
    </source>
</evidence>
<keyword evidence="4" id="KW-1185">Reference proteome</keyword>
<evidence type="ECO:0000259" key="2">
    <source>
        <dbReference type="Pfam" id="PF22600"/>
    </source>
</evidence>
<dbReference type="SUPFAM" id="SSF81631">
    <property type="entry name" value="PAP/OAS1 substrate-binding domain"/>
    <property type="match status" value="1"/>
</dbReference>
<dbReference type="InterPro" id="IPR054708">
    <property type="entry name" value="MTPAP-like_central"/>
</dbReference>
<evidence type="ECO:0000256" key="1">
    <source>
        <dbReference type="SAM" id="MobiDB-lite"/>
    </source>
</evidence>
<dbReference type="AlphaFoldDB" id="A0A165XGJ0"/>
<dbReference type="GO" id="GO:0016779">
    <property type="term" value="F:nucleotidyltransferase activity"/>
    <property type="evidence" value="ECO:0007669"/>
    <property type="project" value="UniProtKB-ARBA"/>
</dbReference>
<dbReference type="STRING" id="436010.A0A165XGJ0"/>
<dbReference type="InterPro" id="IPR043519">
    <property type="entry name" value="NT_sf"/>
</dbReference>
<gene>
    <name evidence="3" type="ORF">FIBSPDRAFT_874444</name>
</gene>
<feature type="domain" description="Poly(A) RNA polymerase mitochondrial-like central palm" evidence="2">
    <location>
        <begin position="216"/>
        <end position="351"/>
    </location>
</feature>
<reference evidence="3 4" key="1">
    <citation type="journal article" date="2016" name="Mol. Biol. Evol.">
        <title>Comparative Genomics of Early-Diverging Mushroom-Forming Fungi Provides Insights into the Origins of Lignocellulose Decay Capabilities.</title>
        <authorList>
            <person name="Nagy L.G."/>
            <person name="Riley R."/>
            <person name="Tritt A."/>
            <person name="Adam C."/>
            <person name="Daum C."/>
            <person name="Floudas D."/>
            <person name="Sun H."/>
            <person name="Yadav J.S."/>
            <person name="Pangilinan J."/>
            <person name="Larsson K.H."/>
            <person name="Matsuura K."/>
            <person name="Barry K."/>
            <person name="Labutti K."/>
            <person name="Kuo R."/>
            <person name="Ohm R.A."/>
            <person name="Bhattacharya S.S."/>
            <person name="Shirouzu T."/>
            <person name="Yoshinaga Y."/>
            <person name="Martin F.M."/>
            <person name="Grigoriev I.V."/>
            <person name="Hibbett D.S."/>
        </authorList>
    </citation>
    <scope>NUCLEOTIDE SEQUENCE [LARGE SCALE GENOMIC DNA]</scope>
    <source>
        <strain evidence="3 4">CBS 109695</strain>
    </source>
</reference>
<name>A0A165XGJ0_9AGAM</name>
<dbReference type="OrthoDB" id="2274644at2759"/>
<dbReference type="CDD" id="cd05402">
    <property type="entry name" value="NT_PAP_TUTase"/>
    <property type="match status" value="1"/>
</dbReference>
<dbReference type="PANTHER" id="PTHR12271">
    <property type="entry name" value="POLY A POLYMERASE CID PAP -RELATED"/>
    <property type="match status" value="1"/>
</dbReference>
<dbReference type="GO" id="GO:0010605">
    <property type="term" value="P:negative regulation of macromolecule metabolic process"/>
    <property type="evidence" value="ECO:0007669"/>
    <property type="project" value="UniProtKB-ARBA"/>
</dbReference>
<dbReference type="Proteomes" id="UP000076532">
    <property type="component" value="Unassembled WGS sequence"/>
</dbReference>